<proteinExistence type="predicted"/>
<gene>
    <name evidence="2" type="ORF">CC80DRAFT_318872</name>
</gene>
<dbReference type="AlphaFoldDB" id="A0A6A5U1L7"/>
<protein>
    <submittedName>
        <fullName evidence="2">Uncharacterized protein</fullName>
    </submittedName>
</protein>
<name>A0A6A5U1L7_9PLEO</name>
<sequence>MFLVARKSVVVAVLDDSVVTSITERLPQPQTPQLTSLSSAPDSSLTPYSLYPLVNIMATEATEPVHSRIGPRGTKPDNPTSKVYSQQYIDHAAGEFASMGRDLTFPSRFPTFTDLRRALSTKRNGFWYGLCYYPSGLNVPWSKMEKDTLNCVANNMLQLQPNLVSGPPTVVGGGLCVSPSTSFSAPRSATSLRPTTRNTGSVWSSS</sequence>
<feature type="region of interest" description="Disordered" evidence="1">
    <location>
        <begin position="183"/>
        <end position="206"/>
    </location>
</feature>
<keyword evidence="3" id="KW-1185">Reference proteome</keyword>
<evidence type="ECO:0000313" key="2">
    <source>
        <dbReference type="EMBL" id="KAF1959053.1"/>
    </source>
</evidence>
<accession>A0A6A5U1L7</accession>
<dbReference type="Proteomes" id="UP000800035">
    <property type="component" value="Unassembled WGS sequence"/>
</dbReference>
<evidence type="ECO:0000256" key="1">
    <source>
        <dbReference type="SAM" id="MobiDB-lite"/>
    </source>
</evidence>
<organism evidence="2 3">
    <name type="scientific">Byssothecium circinans</name>
    <dbReference type="NCBI Taxonomy" id="147558"/>
    <lineage>
        <taxon>Eukaryota</taxon>
        <taxon>Fungi</taxon>
        <taxon>Dikarya</taxon>
        <taxon>Ascomycota</taxon>
        <taxon>Pezizomycotina</taxon>
        <taxon>Dothideomycetes</taxon>
        <taxon>Pleosporomycetidae</taxon>
        <taxon>Pleosporales</taxon>
        <taxon>Massarineae</taxon>
        <taxon>Massarinaceae</taxon>
        <taxon>Byssothecium</taxon>
    </lineage>
</organism>
<evidence type="ECO:0000313" key="3">
    <source>
        <dbReference type="Proteomes" id="UP000800035"/>
    </source>
</evidence>
<dbReference type="EMBL" id="ML976985">
    <property type="protein sequence ID" value="KAF1959053.1"/>
    <property type="molecule type" value="Genomic_DNA"/>
</dbReference>
<reference evidence="2" key="1">
    <citation type="journal article" date="2020" name="Stud. Mycol.">
        <title>101 Dothideomycetes genomes: a test case for predicting lifestyles and emergence of pathogens.</title>
        <authorList>
            <person name="Haridas S."/>
            <person name="Albert R."/>
            <person name="Binder M."/>
            <person name="Bloem J."/>
            <person name="Labutti K."/>
            <person name="Salamov A."/>
            <person name="Andreopoulos B."/>
            <person name="Baker S."/>
            <person name="Barry K."/>
            <person name="Bills G."/>
            <person name="Bluhm B."/>
            <person name="Cannon C."/>
            <person name="Castanera R."/>
            <person name="Culley D."/>
            <person name="Daum C."/>
            <person name="Ezra D."/>
            <person name="Gonzalez J."/>
            <person name="Henrissat B."/>
            <person name="Kuo A."/>
            <person name="Liang C."/>
            <person name="Lipzen A."/>
            <person name="Lutzoni F."/>
            <person name="Magnuson J."/>
            <person name="Mondo S."/>
            <person name="Nolan M."/>
            <person name="Ohm R."/>
            <person name="Pangilinan J."/>
            <person name="Park H.-J."/>
            <person name="Ramirez L."/>
            <person name="Alfaro M."/>
            <person name="Sun H."/>
            <person name="Tritt A."/>
            <person name="Yoshinaga Y."/>
            <person name="Zwiers L.-H."/>
            <person name="Turgeon B."/>
            <person name="Goodwin S."/>
            <person name="Spatafora J."/>
            <person name="Crous P."/>
            <person name="Grigoriev I."/>
        </authorList>
    </citation>
    <scope>NUCLEOTIDE SEQUENCE</scope>
    <source>
        <strain evidence="2">CBS 675.92</strain>
    </source>
</reference>